<protein>
    <recommendedName>
        <fullName evidence="2">MCM AAA-lid domain-containing protein</fullName>
    </recommendedName>
</protein>
<evidence type="ECO:0000259" key="2">
    <source>
        <dbReference type="Pfam" id="PF17855"/>
    </source>
</evidence>
<feature type="non-terminal residue" evidence="3">
    <location>
        <position position="137"/>
    </location>
</feature>
<accession>A0ABN9HBQ0</accession>
<dbReference type="PANTHER" id="PTHR11630">
    <property type="entry name" value="DNA REPLICATION LICENSING FACTOR MCM FAMILY MEMBER"/>
    <property type="match status" value="1"/>
</dbReference>
<dbReference type="Proteomes" id="UP001162483">
    <property type="component" value="Unassembled WGS sequence"/>
</dbReference>
<evidence type="ECO:0000256" key="1">
    <source>
        <dbReference type="SAM" id="MobiDB-lite"/>
    </source>
</evidence>
<dbReference type="InterPro" id="IPR041562">
    <property type="entry name" value="MCM_lid"/>
</dbReference>
<dbReference type="PANTHER" id="PTHR11630:SF71">
    <property type="entry name" value="DNA REPLICATION LICENSING FACTOR MCM3"/>
    <property type="match status" value="1"/>
</dbReference>
<comment type="caution">
    <text evidence="3">The sequence shown here is derived from an EMBL/GenBank/DDBJ whole genome shotgun (WGS) entry which is preliminary data.</text>
</comment>
<feature type="compositionally biased region" description="Basic residues" evidence="1">
    <location>
        <begin position="126"/>
        <end position="137"/>
    </location>
</feature>
<proteinExistence type="predicted"/>
<dbReference type="InterPro" id="IPR027417">
    <property type="entry name" value="P-loop_NTPase"/>
</dbReference>
<evidence type="ECO:0000313" key="4">
    <source>
        <dbReference type="Proteomes" id="UP001162483"/>
    </source>
</evidence>
<dbReference type="EMBL" id="CATNWA010020634">
    <property type="protein sequence ID" value="CAI9619241.1"/>
    <property type="molecule type" value="Genomic_DNA"/>
</dbReference>
<sequence>MQFIRKYIHVAKLIKPALTHEAADFISHEYAKIRSHDEMNNDRARTMPVTARALETMIRLATAHAKVRMSKTIDLQDAEMALELVQFAYFKKILPKEKRNVEKDIDLSQEASSQEGIKPSQEGIRKSSRRAGKTSDS</sequence>
<organism evidence="3 4">
    <name type="scientific">Staurois parvus</name>
    <dbReference type="NCBI Taxonomy" id="386267"/>
    <lineage>
        <taxon>Eukaryota</taxon>
        <taxon>Metazoa</taxon>
        <taxon>Chordata</taxon>
        <taxon>Craniata</taxon>
        <taxon>Vertebrata</taxon>
        <taxon>Euteleostomi</taxon>
        <taxon>Amphibia</taxon>
        <taxon>Batrachia</taxon>
        <taxon>Anura</taxon>
        <taxon>Neobatrachia</taxon>
        <taxon>Ranoidea</taxon>
        <taxon>Ranidae</taxon>
        <taxon>Staurois</taxon>
    </lineage>
</organism>
<name>A0ABN9HBQ0_9NEOB</name>
<keyword evidence="4" id="KW-1185">Reference proteome</keyword>
<feature type="region of interest" description="Disordered" evidence="1">
    <location>
        <begin position="105"/>
        <end position="137"/>
    </location>
</feature>
<dbReference type="InterPro" id="IPR031327">
    <property type="entry name" value="MCM"/>
</dbReference>
<feature type="domain" description="MCM AAA-lid" evidence="2">
    <location>
        <begin position="3"/>
        <end position="86"/>
    </location>
</feature>
<dbReference type="Gene3D" id="3.40.50.300">
    <property type="entry name" value="P-loop containing nucleotide triphosphate hydrolases"/>
    <property type="match status" value="1"/>
</dbReference>
<reference evidence="3" key="1">
    <citation type="submission" date="2023-05" db="EMBL/GenBank/DDBJ databases">
        <authorList>
            <person name="Stuckert A."/>
        </authorList>
    </citation>
    <scope>NUCLEOTIDE SEQUENCE</scope>
</reference>
<dbReference type="SUPFAM" id="SSF52540">
    <property type="entry name" value="P-loop containing nucleoside triphosphate hydrolases"/>
    <property type="match status" value="1"/>
</dbReference>
<evidence type="ECO:0000313" key="3">
    <source>
        <dbReference type="EMBL" id="CAI9619241.1"/>
    </source>
</evidence>
<dbReference type="Pfam" id="PF17855">
    <property type="entry name" value="MCM_lid"/>
    <property type="match status" value="1"/>
</dbReference>
<gene>
    <name evidence="3" type="ORF">SPARVUS_LOCUS15802021</name>
</gene>